<organism evidence="11 12">
    <name type="scientific">Pterulicium gracile</name>
    <dbReference type="NCBI Taxonomy" id="1884261"/>
    <lineage>
        <taxon>Eukaryota</taxon>
        <taxon>Fungi</taxon>
        <taxon>Dikarya</taxon>
        <taxon>Basidiomycota</taxon>
        <taxon>Agaricomycotina</taxon>
        <taxon>Agaricomycetes</taxon>
        <taxon>Agaricomycetidae</taxon>
        <taxon>Agaricales</taxon>
        <taxon>Pleurotineae</taxon>
        <taxon>Pterulaceae</taxon>
        <taxon>Pterulicium</taxon>
    </lineage>
</organism>
<keyword evidence="5" id="KW-0378">Hydrolase</keyword>
<evidence type="ECO:0000256" key="5">
    <source>
        <dbReference type="ARBA" id="ARBA00022801"/>
    </source>
</evidence>
<protein>
    <submittedName>
        <fullName evidence="11">Pro-kumamolisin, activation domain-containing protein</fullName>
    </submittedName>
</protein>
<accession>A0A5C3QBF0</accession>
<comment type="cofactor">
    <cofactor evidence="1">
        <name>Ca(2+)</name>
        <dbReference type="ChEBI" id="CHEBI:29108"/>
    </cofactor>
</comment>
<evidence type="ECO:0000256" key="3">
    <source>
        <dbReference type="ARBA" id="ARBA00022670"/>
    </source>
</evidence>
<keyword evidence="4" id="KW-0479">Metal-binding</keyword>
<evidence type="ECO:0000259" key="10">
    <source>
        <dbReference type="PROSITE" id="PS51695"/>
    </source>
</evidence>
<evidence type="ECO:0000313" key="11">
    <source>
        <dbReference type="EMBL" id="TFK98379.1"/>
    </source>
</evidence>
<keyword evidence="3" id="KW-0645">Protease</keyword>
<evidence type="ECO:0000313" key="12">
    <source>
        <dbReference type="Proteomes" id="UP000305067"/>
    </source>
</evidence>
<dbReference type="PANTHER" id="PTHR14218">
    <property type="entry name" value="PROTEASE S8 TRIPEPTIDYL PEPTIDASE I CLN2"/>
    <property type="match status" value="1"/>
</dbReference>
<evidence type="ECO:0000256" key="7">
    <source>
        <dbReference type="ARBA" id="ARBA00022837"/>
    </source>
</evidence>
<dbReference type="GO" id="GO:0005576">
    <property type="term" value="C:extracellular region"/>
    <property type="evidence" value="ECO:0007669"/>
    <property type="project" value="UniProtKB-SubCell"/>
</dbReference>
<comment type="caution">
    <text evidence="9">Lacks conserved residue(s) required for the propagation of feature annotation.</text>
</comment>
<evidence type="ECO:0000256" key="8">
    <source>
        <dbReference type="ARBA" id="ARBA00023145"/>
    </source>
</evidence>
<name>A0A5C3QBF0_9AGAR</name>
<gene>
    <name evidence="11" type="ORF">BDV98DRAFT_658049</name>
</gene>
<dbReference type="PANTHER" id="PTHR14218:SF15">
    <property type="entry name" value="TRIPEPTIDYL-PEPTIDASE 1"/>
    <property type="match status" value="1"/>
</dbReference>
<keyword evidence="12" id="KW-1185">Reference proteome</keyword>
<dbReference type="InterPro" id="IPR036852">
    <property type="entry name" value="Peptidase_S8/S53_dom_sf"/>
</dbReference>
<dbReference type="CDD" id="cd11377">
    <property type="entry name" value="Pro-peptidase_S53"/>
    <property type="match status" value="1"/>
</dbReference>
<dbReference type="Gene3D" id="3.40.50.200">
    <property type="entry name" value="Peptidase S8/S53 domain"/>
    <property type="match status" value="1"/>
</dbReference>
<dbReference type="Pfam" id="PF09286">
    <property type="entry name" value="Pro-kuma_activ"/>
    <property type="match status" value="1"/>
</dbReference>
<dbReference type="InterPro" id="IPR050819">
    <property type="entry name" value="Tripeptidyl-peptidase_I"/>
</dbReference>
<dbReference type="SMART" id="SM00944">
    <property type="entry name" value="Pro-kuma_activ"/>
    <property type="match status" value="1"/>
</dbReference>
<dbReference type="GO" id="GO:0046872">
    <property type="term" value="F:metal ion binding"/>
    <property type="evidence" value="ECO:0007669"/>
    <property type="project" value="UniProtKB-KW"/>
</dbReference>
<dbReference type="InterPro" id="IPR030400">
    <property type="entry name" value="Sedolisin_dom"/>
</dbReference>
<keyword evidence="8" id="KW-0865">Zymogen</keyword>
<dbReference type="STRING" id="1884261.A0A5C3QBF0"/>
<dbReference type="InterPro" id="IPR015366">
    <property type="entry name" value="S53_propep"/>
</dbReference>
<comment type="subcellular location">
    <subcellularLocation>
        <location evidence="2">Secreted</location>
        <location evidence="2">Extracellular space</location>
    </subcellularLocation>
</comment>
<dbReference type="PROSITE" id="PS51695">
    <property type="entry name" value="SEDOLISIN"/>
    <property type="match status" value="1"/>
</dbReference>
<keyword evidence="7" id="KW-0106">Calcium</keyword>
<evidence type="ECO:0000256" key="6">
    <source>
        <dbReference type="ARBA" id="ARBA00022825"/>
    </source>
</evidence>
<dbReference type="OrthoDB" id="409122at2759"/>
<evidence type="ECO:0000256" key="2">
    <source>
        <dbReference type="ARBA" id="ARBA00004239"/>
    </source>
</evidence>
<evidence type="ECO:0000256" key="4">
    <source>
        <dbReference type="ARBA" id="ARBA00022723"/>
    </source>
</evidence>
<dbReference type="GO" id="GO:0008240">
    <property type="term" value="F:tripeptidyl-peptidase activity"/>
    <property type="evidence" value="ECO:0007669"/>
    <property type="project" value="TreeGrafter"/>
</dbReference>
<dbReference type="GO" id="GO:0004252">
    <property type="term" value="F:serine-type endopeptidase activity"/>
    <property type="evidence" value="ECO:0007669"/>
    <property type="project" value="InterPro"/>
</dbReference>
<feature type="domain" description="Peptidase S53" evidence="10">
    <location>
        <begin position="238"/>
        <end position="594"/>
    </location>
</feature>
<dbReference type="SUPFAM" id="SSF54897">
    <property type="entry name" value="Protease propeptides/inhibitors"/>
    <property type="match status" value="1"/>
</dbReference>
<keyword evidence="6" id="KW-0720">Serine protease</keyword>
<evidence type="ECO:0000256" key="1">
    <source>
        <dbReference type="ARBA" id="ARBA00001913"/>
    </source>
</evidence>
<evidence type="ECO:0000256" key="9">
    <source>
        <dbReference type="PROSITE-ProRule" id="PRU01032"/>
    </source>
</evidence>
<dbReference type="Proteomes" id="UP000305067">
    <property type="component" value="Unassembled WGS sequence"/>
</dbReference>
<proteinExistence type="predicted"/>
<dbReference type="AlphaFoldDB" id="A0A5C3QBF0"/>
<dbReference type="EMBL" id="ML178840">
    <property type="protein sequence ID" value="TFK98379.1"/>
    <property type="molecule type" value="Genomic_DNA"/>
</dbReference>
<dbReference type="SUPFAM" id="SSF52743">
    <property type="entry name" value="Subtilisin-like"/>
    <property type="match status" value="1"/>
</dbReference>
<dbReference type="GO" id="GO:0006508">
    <property type="term" value="P:proteolysis"/>
    <property type="evidence" value="ECO:0007669"/>
    <property type="project" value="UniProtKB-KW"/>
</dbReference>
<reference evidence="11 12" key="1">
    <citation type="journal article" date="2019" name="Nat. Ecol. Evol.">
        <title>Megaphylogeny resolves global patterns of mushroom evolution.</title>
        <authorList>
            <person name="Varga T."/>
            <person name="Krizsan K."/>
            <person name="Foldi C."/>
            <person name="Dima B."/>
            <person name="Sanchez-Garcia M."/>
            <person name="Sanchez-Ramirez S."/>
            <person name="Szollosi G.J."/>
            <person name="Szarkandi J.G."/>
            <person name="Papp V."/>
            <person name="Albert L."/>
            <person name="Andreopoulos W."/>
            <person name="Angelini C."/>
            <person name="Antonin V."/>
            <person name="Barry K.W."/>
            <person name="Bougher N.L."/>
            <person name="Buchanan P."/>
            <person name="Buyck B."/>
            <person name="Bense V."/>
            <person name="Catcheside P."/>
            <person name="Chovatia M."/>
            <person name="Cooper J."/>
            <person name="Damon W."/>
            <person name="Desjardin D."/>
            <person name="Finy P."/>
            <person name="Geml J."/>
            <person name="Haridas S."/>
            <person name="Hughes K."/>
            <person name="Justo A."/>
            <person name="Karasinski D."/>
            <person name="Kautmanova I."/>
            <person name="Kiss B."/>
            <person name="Kocsube S."/>
            <person name="Kotiranta H."/>
            <person name="LaButti K.M."/>
            <person name="Lechner B.E."/>
            <person name="Liimatainen K."/>
            <person name="Lipzen A."/>
            <person name="Lukacs Z."/>
            <person name="Mihaltcheva S."/>
            <person name="Morgado L.N."/>
            <person name="Niskanen T."/>
            <person name="Noordeloos M.E."/>
            <person name="Ohm R.A."/>
            <person name="Ortiz-Santana B."/>
            <person name="Ovrebo C."/>
            <person name="Racz N."/>
            <person name="Riley R."/>
            <person name="Savchenko A."/>
            <person name="Shiryaev A."/>
            <person name="Soop K."/>
            <person name="Spirin V."/>
            <person name="Szebenyi C."/>
            <person name="Tomsovsky M."/>
            <person name="Tulloss R.E."/>
            <person name="Uehling J."/>
            <person name="Grigoriev I.V."/>
            <person name="Vagvolgyi C."/>
            <person name="Papp T."/>
            <person name="Martin F.M."/>
            <person name="Miettinen O."/>
            <person name="Hibbett D.S."/>
            <person name="Nagy L.G."/>
        </authorList>
    </citation>
    <scope>NUCLEOTIDE SEQUENCE [LARGE SCALE GENOMIC DNA]</scope>
    <source>
        <strain evidence="11 12">CBS 309.79</strain>
    </source>
</reference>
<sequence length="602" mass="65518">MSHRLPGRKAERPRQTYCFLITSRSLATKPQGRISPATADSPHAVIPCYLVLAIGLLPPALCQTVLPDDYHQRRHAAPAGFQVLSAAPAEETITLRVALAYANFSGLEKALYSASTPGTEQFGRCLNREEVGPFIAPSEGTITAVAGWLSSNGIAVSEYSQDRDGITVEATVAQANKLLRENYTSYKHADLEGPISRTFSYSLPPELKTSVGLQNQESIPESCIPNADDESTMNWMKPYGLPCSFDLHKIPFAGPALPMEGNSLWLSGFENAFVHRNTSRAFLEHWRPDLPGRQLFDLVTIKGGMNNQLPGGQHLIVDQEMWRLLSTAANVPVTFMSLEYLLKLEHPPKVLVHNRPFAERRADPVLARSAYFWTPSSCTTSSLSFVRRLCEGYAKLAARGVSRPPTALPVRTANFDGTFPASCPYVTSVGGSEVQDGYETPSPGIVSNSGGFSNLFPRPLYQDSAVRTFLEQLEDGVYQGRYDPSGRATPDVVLHQWIARDASEEISFGTPAFAAALFAGAIALLNDELLAAGKPVLGFLNPWMYQNMDAFTDLTVGDNPGCNTQGFSATSGWDPLANEVLDVQVTGLGSFNYATFRKAAGL</sequence>